<dbReference type="Pfam" id="PF12704">
    <property type="entry name" value="MacB_PCD"/>
    <property type="match status" value="1"/>
</dbReference>
<dbReference type="InterPro" id="IPR050250">
    <property type="entry name" value="Macrolide_Exporter_MacB"/>
</dbReference>
<organism evidence="10 11">
    <name type="scientific">Cellvibrio zantedeschiae</name>
    <dbReference type="NCBI Taxonomy" id="1237077"/>
    <lineage>
        <taxon>Bacteria</taxon>
        <taxon>Pseudomonadati</taxon>
        <taxon>Pseudomonadota</taxon>
        <taxon>Gammaproteobacteria</taxon>
        <taxon>Cellvibrionales</taxon>
        <taxon>Cellvibrionaceae</taxon>
        <taxon>Cellvibrio</taxon>
    </lineage>
</organism>
<keyword evidence="4 7" id="KW-1133">Transmembrane helix</keyword>
<comment type="subcellular location">
    <subcellularLocation>
        <location evidence="1">Cell membrane</location>
        <topology evidence="1">Multi-pass membrane protein</topology>
    </subcellularLocation>
</comment>
<comment type="caution">
    <text evidence="10">The sequence shown here is derived from an EMBL/GenBank/DDBJ whole genome shotgun (WGS) entry which is preliminary data.</text>
</comment>
<evidence type="ECO:0000259" key="8">
    <source>
        <dbReference type="Pfam" id="PF02687"/>
    </source>
</evidence>
<keyword evidence="2" id="KW-1003">Cell membrane</keyword>
<proteinExistence type="inferred from homology"/>
<evidence type="ECO:0000256" key="7">
    <source>
        <dbReference type="SAM" id="Phobius"/>
    </source>
</evidence>
<accession>A0ABQ3B4V4</accession>
<dbReference type="InterPro" id="IPR003838">
    <property type="entry name" value="ABC3_permease_C"/>
</dbReference>
<keyword evidence="5 7" id="KW-0472">Membrane</keyword>
<evidence type="ECO:0000256" key="2">
    <source>
        <dbReference type="ARBA" id="ARBA00022475"/>
    </source>
</evidence>
<protein>
    <submittedName>
        <fullName evidence="10">ABC transporter permease</fullName>
    </submittedName>
</protein>
<keyword evidence="11" id="KW-1185">Reference proteome</keyword>
<dbReference type="PANTHER" id="PTHR30572:SF4">
    <property type="entry name" value="ABC TRANSPORTER PERMEASE YTRF"/>
    <property type="match status" value="1"/>
</dbReference>
<sequence length="407" mass="43973">MSFKLLFKSLLRRKLVVALLLIQLAVTLALIVNSILLALHARELVNRETGLDLENTLMVSLKPTSPALGKEPALSDLMERQLAALRALPGVEAAAYANQAPLVQGGSNSTVEDLDDPQHVRIDVVPVSVASVDIIKALNLKLIEGQLPDALDPLIDFSVVDIKTLDISTRGAVVTESVAKRLYGDQSAIGRVTTNGRIVAVVSDFTSQLSMENVNYQLFNIDHMYPGAVSYILFVRTQAGMADKVKSQLADTLRAADSNIDIFFVRSLAEQRDELYSRQSGLAVLLTTLGALMLLVAMVSAYSNAFFHALKQRQEIGMKRAIGASQNLILRELFSEAWLTTGIGCVLGVFASLGLNKLLASVLTIPEVPFWLPSITVGMMIVCVTLATWYPAKVATNISPASAAKSL</sequence>
<feature type="transmembrane region" description="Helical" evidence="7">
    <location>
        <begin position="370"/>
        <end position="390"/>
    </location>
</feature>
<evidence type="ECO:0000313" key="11">
    <source>
        <dbReference type="Proteomes" id="UP000619761"/>
    </source>
</evidence>
<evidence type="ECO:0000259" key="9">
    <source>
        <dbReference type="Pfam" id="PF12704"/>
    </source>
</evidence>
<dbReference type="Proteomes" id="UP000619761">
    <property type="component" value="Unassembled WGS sequence"/>
</dbReference>
<evidence type="ECO:0000313" key="10">
    <source>
        <dbReference type="EMBL" id="GGY79959.1"/>
    </source>
</evidence>
<evidence type="ECO:0000256" key="6">
    <source>
        <dbReference type="ARBA" id="ARBA00038076"/>
    </source>
</evidence>
<evidence type="ECO:0000256" key="3">
    <source>
        <dbReference type="ARBA" id="ARBA00022692"/>
    </source>
</evidence>
<feature type="transmembrane region" description="Helical" evidence="7">
    <location>
        <begin position="282"/>
        <end position="307"/>
    </location>
</feature>
<evidence type="ECO:0000256" key="5">
    <source>
        <dbReference type="ARBA" id="ARBA00023136"/>
    </source>
</evidence>
<dbReference type="PANTHER" id="PTHR30572">
    <property type="entry name" value="MEMBRANE COMPONENT OF TRANSPORTER-RELATED"/>
    <property type="match status" value="1"/>
</dbReference>
<dbReference type="RefSeq" id="WP_189419293.1">
    <property type="nucleotide sequence ID" value="NZ_BMYZ01000002.1"/>
</dbReference>
<evidence type="ECO:0000256" key="1">
    <source>
        <dbReference type="ARBA" id="ARBA00004651"/>
    </source>
</evidence>
<dbReference type="EMBL" id="BMYZ01000002">
    <property type="protein sequence ID" value="GGY79959.1"/>
    <property type="molecule type" value="Genomic_DNA"/>
</dbReference>
<keyword evidence="3 7" id="KW-0812">Transmembrane</keyword>
<reference evidence="11" key="1">
    <citation type="journal article" date="2019" name="Int. J. Syst. Evol. Microbiol.">
        <title>The Global Catalogue of Microorganisms (GCM) 10K type strain sequencing project: providing services to taxonomists for standard genome sequencing and annotation.</title>
        <authorList>
            <consortium name="The Broad Institute Genomics Platform"/>
            <consortium name="The Broad Institute Genome Sequencing Center for Infectious Disease"/>
            <person name="Wu L."/>
            <person name="Ma J."/>
        </authorList>
    </citation>
    <scope>NUCLEOTIDE SEQUENCE [LARGE SCALE GENOMIC DNA]</scope>
    <source>
        <strain evidence="11">KCTC 32239</strain>
    </source>
</reference>
<name>A0ABQ3B4V4_9GAMM</name>
<gene>
    <name evidence="10" type="ORF">GCM10011613_26200</name>
</gene>
<dbReference type="InterPro" id="IPR025857">
    <property type="entry name" value="MacB_PCD"/>
</dbReference>
<feature type="domain" description="MacB-like periplasmic core" evidence="9">
    <location>
        <begin position="24"/>
        <end position="213"/>
    </location>
</feature>
<feature type="transmembrane region" description="Helical" evidence="7">
    <location>
        <begin position="328"/>
        <end position="350"/>
    </location>
</feature>
<evidence type="ECO:0000256" key="4">
    <source>
        <dbReference type="ARBA" id="ARBA00022989"/>
    </source>
</evidence>
<feature type="domain" description="ABC3 transporter permease C-terminal" evidence="8">
    <location>
        <begin position="289"/>
        <end position="400"/>
    </location>
</feature>
<dbReference type="Pfam" id="PF02687">
    <property type="entry name" value="FtsX"/>
    <property type="match status" value="1"/>
</dbReference>
<comment type="similarity">
    <text evidence="6">Belongs to the ABC-4 integral membrane protein family.</text>
</comment>